<organism evidence="1 2">
    <name type="scientific">Panagrolaimus sp. ES5</name>
    <dbReference type="NCBI Taxonomy" id="591445"/>
    <lineage>
        <taxon>Eukaryota</taxon>
        <taxon>Metazoa</taxon>
        <taxon>Ecdysozoa</taxon>
        <taxon>Nematoda</taxon>
        <taxon>Chromadorea</taxon>
        <taxon>Rhabditida</taxon>
        <taxon>Tylenchina</taxon>
        <taxon>Panagrolaimomorpha</taxon>
        <taxon>Panagrolaimoidea</taxon>
        <taxon>Panagrolaimidae</taxon>
        <taxon>Panagrolaimus</taxon>
    </lineage>
</organism>
<reference evidence="2" key="1">
    <citation type="submission" date="2022-11" db="UniProtKB">
        <authorList>
            <consortium name="WormBaseParasite"/>
        </authorList>
    </citation>
    <scope>IDENTIFICATION</scope>
</reference>
<protein>
    <submittedName>
        <fullName evidence="2">Uncharacterized protein</fullName>
    </submittedName>
</protein>
<accession>A0AC34FAH8</accession>
<name>A0AC34FAH8_9BILA</name>
<evidence type="ECO:0000313" key="1">
    <source>
        <dbReference type="Proteomes" id="UP000887579"/>
    </source>
</evidence>
<proteinExistence type="predicted"/>
<dbReference type="WBParaSite" id="ES5_v2.g13837.t1">
    <property type="protein sequence ID" value="ES5_v2.g13837.t1"/>
    <property type="gene ID" value="ES5_v2.g13837"/>
</dbReference>
<evidence type="ECO:0000313" key="2">
    <source>
        <dbReference type="WBParaSite" id="ES5_v2.g13837.t1"/>
    </source>
</evidence>
<sequence>MDDMDEPSNGPEDENAKVQSMQEMINFLSNNTKALFISEGHFEAFGFSSLKWAEDVWRNGWTSNYAVKRKVRY</sequence>
<dbReference type="Proteomes" id="UP000887579">
    <property type="component" value="Unplaced"/>
</dbReference>